<accession>D5BW01</accession>
<protein>
    <submittedName>
        <fullName evidence="2">Uncharacterized protein</fullName>
    </submittedName>
</protein>
<reference evidence="3" key="1">
    <citation type="submission" date="2010-04" db="EMBL/GenBank/DDBJ databases">
        <title>Complete genome sequence of Nitrosococcus halophilus Nc4, a salt-adapted, aerobic obligate ammonia-oxidizing sulfur purple bacterium.</title>
        <authorList>
            <consortium name="US DOE Joint Genome Institute"/>
            <person name="Campbell M.A."/>
            <person name="Malfatti S.A."/>
            <person name="Chain P.S.G."/>
            <person name="Heidelberg J.F."/>
            <person name="Ward B.B."/>
            <person name="Klotz M.G."/>
        </authorList>
    </citation>
    <scope>NUCLEOTIDE SEQUENCE [LARGE SCALE GENOMIC DNA]</scope>
    <source>
        <strain evidence="3">Nc4</strain>
    </source>
</reference>
<feature type="transmembrane region" description="Helical" evidence="1">
    <location>
        <begin position="6"/>
        <end position="32"/>
    </location>
</feature>
<dbReference type="STRING" id="472759.Nhal_2495"/>
<organism evidence="2 3">
    <name type="scientific">Nitrosococcus halophilus (strain Nc4)</name>
    <dbReference type="NCBI Taxonomy" id="472759"/>
    <lineage>
        <taxon>Bacteria</taxon>
        <taxon>Pseudomonadati</taxon>
        <taxon>Pseudomonadota</taxon>
        <taxon>Gammaproteobacteria</taxon>
        <taxon>Chromatiales</taxon>
        <taxon>Chromatiaceae</taxon>
        <taxon>Nitrosococcus</taxon>
    </lineage>
</organism>
<sequence>MVDNCVIAGILLAVICSAFILLSAYALAWLILD</sequence>
<keyword evidence="1" id="KW-0812">Transmembrane</keyword>
<evidence type="ECO:0000313" key="3">
    <source>
        <dbReference type="Proteomes" id="UP000001844"/>
    </source>
</evidence>
<gene>
    <name evidence="2" type="ordered locus">Nhal_2495</name>
</gene>
<dbReference type="KEGG" id="nhl:Nhal_2495"/>
<name>D5BW01_NITHN</name>
<dbReference type="HOGENOM" id="CLU_3382894_0_0_6"/>
<proteinExistence type="predicted"/>
<keyword evidence="1" id="KW-1133">Transmembrane helix</keyword>
<evidence type="ECO:0000256" key="1">
    <source>
        <dbReference type="SAM" id="Phobius"/>
    </source>
</evidence>
<evidence type="ECO:0000313" key="2">
    <source>
        <dbReference type="EMBL" id="ADE15580.1"/>
    </source>
</evidence>
<keyword evidence="3" id="KW-1185">Reference proteome</keyword>
<dbReference type="AlphaFoldDB" id="D5BW01"/>
<dbReference type="EMBL" id="CP001798">
    <property type="protein sequence ID" value="ADE15580.1"/>
    <property type="molecule type" value="Genomic_DNA"/>
</dbReference>
<dbReference type="Proteomes" id="UP000001844">
    <property type="component" value="Chromosome"/>
</dbReference>
<keyword evidence="1" id="KW-0472">Membrane</keyword>